<evidence type="ECO:0000313" key="1">
    <source>
        <dbReference type="EMBL" id="MBY9075392.1"/>
    </source>
</evidence>
<organism evidence="1 2">
    <name type="scientific">Nocardioides jiangsuensis</name>
    <dbReference type="NCBI Taxonomy" id="2866161"/>
    <lineage>
        <taxon>Bacteria</taxon>
        <taxon>Bacillati</taxon>
        <taxon>Actinomycetota</taxon>
        <taxon>Actinomycetes</taxon>
        <taxon>Propionibacteriales</taxon>
        <taxon>Nocardioidaceae</taxon>
        <taxon>Nocardioides</taxon>
    </lineage>
</organism>
<dbReference type="Proteomes" id="UP000754710">
    <property type="component" value="Unassembled WGS sequence"/>
</dbReference>
<accession>A0ABS7RK18</accession>
<dbReference type="RefSeq" id="WP_221025149.1">
    <property type="nucleotide sequence ID" value="NZ_JAIEZQ010000002.1"/>
</dbReference>
<dbReference type="EMBL" id="JAIEZQ010000002">
    <property type="protein sequence ID" value="MBY9075392.1"/>
    <property type="molecule type" value="Genomic_DNA"/>
</dbReference>
<gene>
    <name evidence="1" type="ORF">K1X13_11230</name>
</gene>
<reference evidence="1 2" key="1">
    <citation type="submission" date="2021-08" db="EMBL/GenBank/DDBJ databases">
        <title>Nocardioides bacterium WL0053 sp. nov., isolated from the sediment.</title>
        <authorList>
            <person name="Wang L."/>
            <person name="Zhang D."/>
            <person name="Zhang A."/>
        </authorList>
    </citation>
    <scope>NUCLEOTIDE SEQUENCE [LARGE SCALE GENOMIC DNA]</scope>
    <source>
        <strain evidence="1 2">WL0053</strain>
    </source>
</reference>
<proteinExistence type="predicted"/>
<name>A0ABS7RK18_9ACTN</name>
<keyword evidence="2" id="KW-1185">Reference proteome</keyword>
<evidence type="ECO:0000313" key="2">
    <source>
        <dbReference type="Proteomes" id="UP000754710"/>
    </source>
</evidence>
<sequence>MGSDSTLYTIGTALNRALDNELPVELLVGGIWMAGTVAAVDGFGVVLSSRDSEHAVVRVEAIAAVRIAAAAPQRTPIATGARPMPGPNGFQH</sequence>
<protein>
    <submittedName>
        <fullName evidence="1">Uncharacterized protein</fullName>
    </submittedName>
</protein>
<comment type="caution">
    <text evidence="1">The sequence shown here is derived from an EMBL/GenBank/DDBJ whole genome shotgun (WGS) entry which is preliminary data.</text>
</comment>